<organism evidence="3 4">
    <name type="scientific">Spartinivicinus poritis</name>
    <dbReference type="NCBI Taxonomy" id="2994640"/>
    <lineage>
        <taxon>Bacteria</taxon>
        <taxon>Pseudomonadati</taxon>
        <taxon>Pseudomonadota</taxon>
        <taxon>Gammaproteobacteria</taxon>
        <taxon>Oceanospirillales</taxon>
        <taxon>Zooshikellaceae</taxon>
        <taxon>Spartinivicinus</taxon>
    </lineage>
</organism>
<keyword evidence="1" id="KW-1133">Transmembrane helix</keyword>
<proteinExistence type="predicted"/>
<comment type="caution">
    <text evidence="3">The sequence shown here is derived from an EMBL/GenBank/DDBJ whole genome shotgun (WGS) entry which is preliminary data.</text>
</comment>
<evidence type="ECO:0000256" key="1">
    <source>
        <dbReference type="SAM" id="Phobius"/>
    </source>
</evidence>
<dbReference type="RefSeq" id="WP_274692180.1">
    <property type="nucleotide sequence ID" value="NZ_JAPMOU010000097.1"/>
</dbReference>
<dbReference type="Gene3D" id="2.60.120.380">
    <property type="match status" value="1"/>
</dbReference>
<keyword evidence="1" id="KW-0472">Membrane</keyword>
<dbReference type="EMBL" id="JAPMOU010000097">
    <property type="protein sequence ID" value="MDE1465879.1"/>
    <property type="molecule type" value="Genomic_DNA"/>
</dbReference>
<dbReference type="Proteomes" id="UP001528823">
    <property type="component" value="Unassembled WGS sequence"/>
</dbReference>
<evidence type="ECO:0000259" key="2">
    <source>
        <dbReference type="Pfam" id="PF04151"/>
    </source>
</evidence>
<feature type="domain" description="Peptidase C-terminal archaeal/bacterial" evidence="2">
    <location>
        <begin position="3"/>
        <end position="68"/>
    </location>
</feature>
<sequence length="84" mass="9304">MHYKLTVPNNAQNLSITIKGGSGDADLYMKFAKRPSSSDYDCRPYLYGNNESCTVNNPKAGIYYVSIFGYSAFANLTLTASFKQ</sequence>
<evidence type="ECO:0000313" key="3">
    <source>
        <dbReference type="EMBL" id="MDE1465879.1"/>
    </source>
</evidence>
<dbReference type="SUPFAM" id="SSF89260">
    <property type="entry name" value="Collagen-binding domain"/>
    <property type="match status" value="1"/>
</dbReference>
<protein>
    <submittedName>
        <fullName evidence="3">PPC domain-containing protein</fullName>
    </submittedName>
</protein>
<feature type="transmembrane region" description="Helical" evidence="1">
    <location>
        <begin position="62"/>
        <end position="82"/>
    </location>
</feature>
<accession>A0ABT5UHK6</accession>
<dbReference type="Pfam" id="PF04151">
    <property type="entry name" value="PPC"/>
    <property type="match status" value="1"/>
</dbReference>
<keyword evidence="1" id="KW-0812">Transmembrane</keyword>
<evidence type="ECO:0000313" key="4">
    <source>
        <dbReference type="Proteomes" id="UP001528823"/>
    </source>
</evidence>
<name>A0ABT5UHK6_9GAMM</name>
<reference evidence="3 4" key="1">
    <citation type="submission" date="2022-11" db="EMBL/GenBank/DDBJ databases">
        <title>Spartinivicinus poritis sp. nov., isolated from scleractinian coral Porites lutea.</title>
        <authorList>
            <person name="Zhang G."/>
            <person name="Cai L."/>
            <person name="Wei Q."/>
        </authorList>
    </citation>
    <scope>NUCLEOTIDE SEQUENCE [LARGE SCALE GENOMIC DNA]</scope>
    <source>
        <strain evidence="3 4">A2-2</strain>
    </source>
</reference>
<dbReference type="InterPro" id="IPR007280">
    <property type="entry name" value="Peptidase_C_arc/bac"/>
</dbReference>
<keyword evidence="4" id="KW-1185">Reference proteome</keyword>
<gene>
    <name evidence="3" type="ORF">ORQ98_28345</name>
</gene>